<evidence type="ECO:0000313" key="2">
    <source>
        <dbReference type="EMBL" id="JAD20946.1"/>
    </source>
</evidence>
<reference evidence="2" key="2">
    <citation type="journal article" date="2015" name="Data Brief">
        <title>Shoot transcriptome of the giant reed, Arundo donax.</title>
        <authorList>
            <person name="Barrero R.A."/>
            <person name="Guerrero F.D."/>
            <person name="Moolhuijzen P."/>
            <person name="Goolsby J.A."/>
            <person name="Tidwell J."/>
            <person name="Bellgard S.E."/>
            <person name="Bellgard M.I."/>
        </authorList>
    </citation>
    <scope>NUCLEOTIDE SEQUENCE</scope>
    <source>
        <tissue evidence="2">Shoot tissue taken approximately 20 cm above the soil surface</tissue>
    </source>
</reference>
<accession>A0A0A8Y3P6</accession>
<feature type="region of interest" description="Disordered" evidence="1">
    <location>
        <begin position="88"/>
        <end position="128"/>
    </location>
</feature>
<feature type="compositionally biased region" description="Polar residues" evidence="1">
    <location>
        <begin position="1"/>
        <end position="10"/>
    </location>
</feature>
<proteinExistence type="predicted"/>
<feature type="region of interest" description="Disordered" evidence="1">
    <location>
        <begin position="1"/>
        <end position="23"/>
    </location>
</feature>
<dbReference type="EMBL" id="GBRH01276949">
    <property type="protein sequence ID" value="JAD20946.1"/>
    <property type="molecule type" value="Transcribed_RNA"/>
</dbReference>
<dbReference type="AlphaFoldDB" id="A0A0A8Y3P6"/>
<reference evidence="2" key="1">
    <citation type="submission" date="2014-09" db="EMBL/GenBank/DDBJ databases">
        <authorList>
            <person name="Magalhaes I.L.F."/>
            <person name="Oliveira U."/>
            <person name="Santos F.R."/>
            <person name="Vidigal T.H.D.A."/>
            <person name="Brescovit A.D."/>
            <person name="Santos A.J."/>
        </authorList>
    </citation>
    <scope>NUCLEOTIDE SEQUENCE</scope>
    <source>
        <tissue evidence="2">Shoot tissue taken approximately 20 cm above the soil surface</tissue>
    </source>
</reference>
<organism evidence="2">
    <name type="scientific">Arundo donax</name>
    <name type="common">Giant reed</name>
    <name type="synonym">Donax arundinaceus</name>
    <dbReference type="NCBI Taxonomy" id="35708"/>
    <lineage>
        <taxon>Eukaryota</taxon>
        <taxon>Viridiplantae</taxon>
        <taxon>Streptophyta</taxon>
        <taxon>Embryophyta</taxon>
        <taxon>Tracheophyta</taxon>
        <taxon>Spermatophyta</taxon>
        <taxon>Magnoliopsida</taxon>
        <taxon>Liliopsida</taxon>
        <taxon>Poales</taxon>
        <taxon>Poaceae</taxon>
        <taxon>PACMAD clade</taxon>
        <taxon>Arundinoideae</taxon>
        <taxon>Arundineae</taxon>
        <taxon>Arundo</taxon>
    </lineage>
</organism>
<sequence>MPSASHASTSHCDRPRSANVAGNAAAAASSWPFSVTMVGAAASESPWSTSTVAGSGLRGSGSVWTSGSGLSLGLSLVLLEKWRKGCASPSTSMLWRPEPRRESSAGEWRRKRQAGARAGQEAARGCEG</sequence>
<feature type="compositionally biased region" description="Low complexity" evidence="1">
    <location>
        <begin position="115"/>
        <end position="128"/>
    </location>
</feature>
<evidence type="ECO:0000256" key="1">
    <source>
        <dbReference type="SAM" id="MobiDB-lite"/>
    </source>
</evidence>
<name>A0A0A8Y3P6_ARUDO</name>
<feature type="compositionally biased region" description="Basic and acidic residues" evidence="1">
    <location>
        <begin position="97"/>
        <end position="108"/>
    </location>
</feature>
<protein>
    <submittedName>
        <fullName evidence="2">Uncharacterized protein</fullName>
    </submittedName>
</protein>
<feature type="region of interest" description="Disordered" evidence="1">
    <location>
        <begin position="44"/>
        <end position="67"/>
    </location>
</feature>